<gene>
    <name evidence="2" type="ORF">TorRG33x02_134500</name>
</gene>
<dbReference type="Proteomes" id="UP000237000">
    <property type="component" value="Unassembled WGS sequence"/>
</dbReference>
<feature type="compositionally biased region" description="Low complexity" evidence="1">
    <location>
        <begin position="71"/>
        <end position="97"/>
    </location>
</feature>
<sequence>MEGLIPFVYRVIVEYRNNGRQHDLLGSWFNESPSASYIRLPGDSGRFQTSNSDFPVFGSDFGFASSPSNKPSAVPTAAHPSSSSSSSQIMVSSGVHSPVRRRVAA</sequence>
<evidence type="ECO:0000313" key="3">
    <source>
        <dbReference type="Proteomes" id="UP000237000"/>
    </source>
</evidence>
<dbReference type="PANTHER" id="PTHR34670">
    <property type="entry name" value="EXPRESSED PROTEIN"/>
    <property type="match status" value="1"/>
</dbReference>
<dbReference type="InParanoid" id="A0A2P5EZ49"/>
<name>A0A2P5EZ49_TREOI</name>
<evidence type="ECO:0000313" key="2">
    <source>
        <dbReference type="EMBL" id="PON90812.1"/>
    </source>
</evidence>
<protein>
    <submittedName>
        <fullName evidence="2">Uncharacterized protein</fullName>
    </submittedName>
</protein>
<dbReference type="PANTHER" id="PTHR34670:SF8">
    <property type="entry name" value="EXPRESSED PROTEIN"/>
    <property type="match status" value="1"/>
</dbReference>
<evidence type="ECO:0000256" key="1">
    <source>
        <dbReference type="SAM" id="MobiDB-lite"/>
    </source>
</evidence>
<feature type="region of interest" description="Disordered" evidence="1">
    <location>
        <begin position="65"/>
        <end position="105"/>
    </location>
</feature>
<dbReference type="FunCoup" id="A0A2P5EZ49">
    <property type="interactions" value="10"/>
</dbReference>
<comment type="caution">
    <text evidence="2">The sequence shown here is derived from an EMBL/GenBank/DDBJ whole genome shotgun (WGS) entry which is preliminary data.</text>
</comment>
<proteinExistence type="predicted"/>
<organism evidence="2 3">
    <name type="scientific">Trema orientale</name>
    <name type="common">Charcoal tree</name>
    <name type="synonym">Celtis orientalis</name>
    <dbReference type="NCBI Taxonomy" id="63057"/>
    <lineage>
        <taxon>Eukaryota</taxon>
        <taxon>Viridiplantae</taxon>
        <taxon>Streptophyta</taxon>
        <taxon>Embryophyta</taxon>
        <taxon>Tracheophyta</taxon>
        <taxon>Spermatophyta</taxon>
        <taxon>Magnoliopsida</taxon>
        <taxon>eudicotyledons</taxon>
        <taxon>Gunneridae</taxon>
        <taxon>Pentapetalae</taxon>
        <taxon>rosids</taxon>
        <taxon>fabids</taxon>
        <taxon>Rosales</taxon>
        <taxon>Cannabaceae</taxon>
        <taxon>Trema</taxon>
    </lineage>
</organism>
<dbReference type="OrthoDB" id="691358at2759"/>
<dbReference type="AlphaFoldDB" id="A0A2P5EZ49"/>
<keyword evidence="3" id="KW-1185">Reference proteome</keyword>
<accession>A0A2P5EZ49</accession>
<dbReference type="EMBL" id="JXTC01000080">
    <property type="protein sequence ID" value="PON90812.1"/>
    <property type="molecule type" value="Genomic_DNA"/>
</dbReference>
<reference evidence="3" key="1">
    <citation type="submission" date="2016-06" db="EMBL/GenBank/DDBJ databases">
        <title>Parallel loss of symbiosis genes in relatives of nitrogen-fixing non-legume Parasponia.</title>
        <authorList>
            <person name="Van Velzen R."/>
            <person name="Holmer R."/>
            <person name="Bu F."/>
            <person name="Rutten L."/>
            <person name="Van Zeijl A."/>
            <person name="Liu W."/>
            <person name="Santuari L."/>
            <person name="Cao Q."/>
            <person name="Sharma T."/>
            <person name="Shen D."/>
            <person name="Roswanjaya Y."/>
            <person name="Wardhani T."/>
            <person name="Kalhor M.S."/>
            <person name="Jansen J."/>
            <person name="Van den Hoogen J."/>
            <person name="Gungor B."/>
            <person name="Hartog M."/>
            <person name="Hontelez J."/>
            <person name="Verver J."/>
            <person name="Yang W.-C."/>
            <person name="Schijlen E."/>
            <person name="Repin R."/>
            <person name="Schilthuizen M."/>
            <person name="Schranz E."/>
            <person name="Heidstra R."/>
            <person name="Miyata K."/>
            <person name="Fedorova E."/>
            <person name="Kohlen W."/>
            <person name="Bisseling T."/>
            <person name="Smit S."/>
            <person name="Geurts R."/>
        </authorList>
    </citation>
    <scope>NUCLEOTIDE SEQUENCE [LARGE SCALE GENOMIC DNA]</scope>
    <source>
        <strain evidence="3">cv. RG33-2</strain>
    </source>
</reference>